<dbReference type="AlphaFoldDB" id="A0A0E3DBQ7"/>
<dbReference type="GO" id="GO:0006412">
    <property type="term" value="P:translation"/>
    <property type="evidence" value="ECO:0007669"/>
    <property type="project" value="InterPro"/>
</dbReference>
<dbReference type="Gene3D" id="3.30.420.80">
    <property type="entry name" value="Ribosomal protein S11"/>
    <property type="match status" value="1"/>
</dbReference>
<dbReference type="InterPro" id="IPR036967">
    <property type="entry name" value="Ribosomal_uS11_sf"/>
</dbReference>
<dbReference type="GeneID" id="24120789"/>
<reference evidence="4" key="1">
    <citation type="submission" date="2014-02" db="EMBL/GenBank/DDBJ databases">
        <title>Complete mitochondrion genomes reveal florideophycean red algal diversity.</title>
        <authorList>
            <person name="Yang E.C."/>
            <person name="Yoon H.S."/>
        </authorList>
    </citation>
    <scope>NUCLEOTIDE SEQUENCE</scope>
    <source>
        <strain evidence="4">CCAP 1341/1</strain>
    </source>
</reference>
<dbReference type="GO" id="GO:0005840">
    <property type="term" value="C:ribosome"/>
    <property type="evidence" value="ECO:0007669"/>
    <property type="project" value="UniProtKB-KW"/>
</dbReference>
<evidence type="ECO:0000313" key="4">
    <source>
        <dbReference type="EMBL" id="AHX02407.1"/>
    </source>
</evidence>
<dbReference type="EMBL" id="KJ398158">
    <property type="protein sequence ID" value="AHX02407.1"/>
    <property type="molecule type" value="Genomic_DNA"/>
</dbReference>
<evidence type="ECO:0000256" key="1">
    <source>
        <dbReference type="ARBA" id="ARBA00006194"/>
    </source>
</evidence>
<organism evidence="4">
    <name type="scientific">Asparagopsis taxiformis</name>
    <dbReference type="NCBI Taxonomy" id="260499"/>
    <lineage>
        <taxon>Eukaryota</taxon>
        <taxon>Rhodophyta</taxon>
        <taxon>Florideophyceae</taxon>
        <taxon>Rhodymeniophycidae</taxon>
        <taxon>Bonnemaisoniales</taxon>
        <taxon>Bonnemaisoniaceae</taxon>
        <taxon>Asparagopsis</taxon>
    </lineage>
</organism>
<dbReference type="GO" id="GO:1990904">
    <property type="term" value="C:ribonucleoprotein complex"/>
    <property type="evidence" value="ECO:0007669"/>
    <property type="project" value="UniProtKB-KW"/>
</dbReference>
<name>A0A0E3DBQ7_9FLOR</name>
<evidence type="ECO:0000256" key="2">
    <source>
        <dbReference type="ARBA" id="ARBA00022980"/>
    </source>
</evidence>
<comment type="similarity">
    <text evidence="1">Belongs to the universal ribosomal protein uS11 family.</text>
</comment>
<proteinExistence type="inferred from homology"/>
<keyword evidence="3" id="KW-0687">Ribonucleoprotein</keyword>
<dbReference type="PIRSF" id="PIRSF002131">
    <property type="entry name" value="Ribosomal_S11"/>
    <property type="match status" value="1"/>
</dbReference>
<dbReference type="GO" id="GO:0003735">
    <property type="term" value="F:structural constituent of ribosome"/>
    <property type="evidence" value="ECO:0007669"/>
    <property type="project" value="InterPro"/>
</dbReference>
<dbReference type="HAMAP" id="MF_01310">
    <property type="entry name" value="Ribosomal_uS11"/>
    <property type="match status" value="1"/>
</dbReference>
<sequence length="120" mass="13359">MYITNSKNAVILSILVTSNNVLYTLTNLYGDVLIWTSAGSKKSRGLKKSTSLIVLSATKYMTVYANKLGYNFVHIKIRGFGKNKKVVLKSLKQPFLKILSICDNSSFAHNGCKKPKGRRV</sequence>
<keyword evidence="4" id="KW-0496">Mitochondrion</keyword>
<dbReference type="PANTHER" id="PTHR11759">
    <property type="entry name" value="40S RIBOSOMAL PROTEIN S14/30S RIBOSOMAL PROTEIN S11"/>
    <property type="match status" value="1"/>
</dbReference>
<dbReference type="Pfam" id="PF00411">
    <property type="entry name" value="Ribosomal_S11"/>
    <property type="match status" value="1"/>
</dbReference>
<dbReference type="SUPFAM" id="SSF53137">
    <property type="entry name" value="Translational machinery components"/>
    <property type="match status" value="1"/>
</dbReference>
<geneLocation type="mitochondrion" evidence="4"/>
<evidence type="ECO:0000256" key="3">
    <source>
        <dbReference type="ARBA" id="ARBA00023274"/>
    </source>
</evidence>
<keyword evidence="2 4" id="KW-0689">Ribosomal protein</keyword>
<accession>A0A0E3DBQ7</accession>
<dbReference type="InterPro" id="IPR001971">
    <property type="entry name" value="Ribosomal_uS11"/>
</dbReference>
<dbReference type="RefSeq" id="YP_009131071.1">
    <property type="nucleotide sequence ID" value="NC_026843.1"/>
</dbReference>
<gene>
    <name evidence="4" type="primary">rps11</name>
    <name evidence="4" type="ORF">Atax.mt.25</name>
</gene>
<protein>
    <submittedName>
        <fullName evidence="4">Ribosomal protein S11</fullName>
    </submittedName>
</protein>